<accession>A0A975EQI2</accession>
<dbReference type="EMBL" id="CP060010">
    <property type="protein sequence ID" value="QTN36345.1"/>
    <property type="molecule type" value="Genomic_DNA"/>
</dbReference>
<evidence type="ECO:0000313" key="2">
    <source>
        <dbReference type="Proteomes" id="UP000665026"/>
    </source>
</evidence>
<dbReference type="RefSeq" id="WP_209357046.1">
    <property type="nucleotide sequence ID" value="NZ_CP060010.1"/>
</dbReference>
<dbReference type="AlphaFoldDB" id="A0A975EQI2"/>
<evidence type="ECO:0000313" key="1">
    <source>
        <dbReference type="EMBL" id="QTN36345.1"/>
    </source>
</evidence>
<reference evidence="1" key="1">
    <citation type="submission" date="2020-07" db="EMBL/GenBank/DDBJ databases">
        <title>Genome sequences of bacteria associated with the marine, planktonic diatom Thalassiosira profunda strain ECT2AJA-044.</title>
        <authorList>
            <person name="Gargas C.B."/>
            <person name="Roberts W.R."/>
            <person name="Alverson A.J."/>
        </authorList>
    </citation>
    <scope>NUCLEOTIDE SEQUENCE</scope>
    <source>
        <strain evidence="1">ECT2AJA-044</strain>
    </source>
</reference>
<proteinExistence type="predicted"/>
<dbReference type="Proteomes" id="UP000665026">
    <property type="component" value="Chromosome"/>
</dbReference>
<name>A0A975EQI2_9RHOB</name>
<dbReference type="KEGG" id="cact:HZ995_02140"/>
<sequence length="252" mass="28903">MSRKDAEGEDCLIAAEQIQRKLMAIKRKVEREQDATVGPNNPLPVDVFLDAMVKRVNAPRIIFQPKRLNDLLWTESLPAYVYACIERAFVKAGLLPGGKRAGHKAELQKLKRWVQRQKKNPDRKVPNHFVENTVRLFAPGILKDRRSERLSLLWKIRERAPTKLTDLNQLDAWIDEDLSSSHLSSKGRSKNQQKIAFANEIAKLWQRLTGQPAAKGPNTNFGRFVVACWESGFVEMEVNSNFKRTLRDHVEP</sequence>
<protein>
    <submittedName>
        <fullName evidence="1">Uncharacterized protein</fullName>
    </submittedName>
</protein>
<organism evidence="1 2">
    <name type="scientific">Cognatishimia activa</name>
    <dbReference type="NCBI Taxonomy" id="1715691"/>
    <lineage>
        <taxon>Bacteria</taxon>
        <taxon>Pseudomonadati</taxon>
        <taxon>Pseudomonadota</taxon>
        <taxon>Alphaproteobacteria</taxon>
        <taxon>Rhodobacterales</taxon>
        <taxon>Paracoccaceae</taxon>
        <taxon>Cognatishimia</taxon>
    </lineage>
</organism>
<gene>
    <name evidence="1" type="ORF">HZ995_02140</name>
</gene>